<organism evidence="1 2">
    <name type="scientific">Pseudonocardia aurantiaca</name>
    <dbReference type="NCBI Taxonomy" id="75290"/>
    <lineage>
        <taxon>Bacteria</taxon>
        <taxon>Bacillati</taxon>
        <taxon>Actinomycetota</taxon>
        <taxon>Actinomycetes</taxon>
        <taxon>Pseudonocardiales</taxon>
        <taxon>Pseudonocardiaceae</taxon>
        <taxon>Pseudonocardia</taxon>
    </lineage>
</organism>
<protein>
    <submittedName>
        <fullName evidence="1">Uncharacterized protein</fullName>
    </submittedName>
</protein>
<dbReference type="Proteomes" id="UP001597145">
    <property type="component" value="Unassembled WGS sequence"/>
</dbReference>
<dbReference type="RefSeq" id="WP_343983931.1">
    <property type="nucleotide sequence ID" value="NZ_BAAAJG010000016.1"/>
</dbReference>
<evidence type="ECO:0000313" key="2">
    <source>
        <dbReference type="Proteomes" id="UP001597145"/>
    </source>
</evidence>
<name>A0ABW4FMR7_9PSEU</name>
<reference evidence="2" key="1">
    <citation type="journal article" date="2019" name="Int. J. Syst. Evol. Microbiol.">
        <title>The Global Catalogue of Microorganisms (GCM) 10K type strain sequencing project: providing services to taxonomists for standard genome sequencing and annotation.</title>
        <authorList>
            <consortium name="The Broad Institute Genomics Platform"/>
            <consortium name="The Broad Institute Genome Sequencing Center for Infectious Disease"/>
            <person name="Wu L."/>
            <person name="Ma J."/>
        </authorList>
    </citation>
    <scope>NUCLEOTIDE SEQUENCE [LARGE SCALE GENOMIC DNA]</scope>
    <source>
        <strain evidence="2">JCM 12165</strain>
    </source>
</reference>
<proteinExistence type="predicted"/>
<comment type="caution">
    <text evidence="1">The sequence shown here is derived from an EMBL/GenBank/DDBJ whole genome shotgun (WGS) entry which is preliminary data.</text>
</comment>
<gene>
    <name evidence="1" type="ORF">ACFSCY_20415</name>
</gene>
<dbReference type="EMBL" id="JBHUCP010000015">
    <property type="protein sequence ID" value="MFD1531801.1"/>
    <property type="molecule type" value="Genomic_DNA"/>
</dbReference>
<sequence length="75" mass="8039">MHEQSTVLARAAGVIANSPGLWSRLLTDHVAGHDGRCRACLSQVRLAPLWPCRIAVLASTARAAHERDKITNLGA</sequence>
<evidence type="ECO:0000313" key="1">
    <source>
        <dbReference type="EMBL" id="MFD1531801.1"/>
    </source>
</evidence>
<accession>A0ABW4FMR7</accession>
<keyword evidence="2" id="KW-1185">Reference proteome</keyword>